<gene>
    <name evidence="15 17 18" type="ORF">SRAE_X000072800</name>
</gene>
<evidence type="ECO:0000256" key="13">
    <source>
        <dbReference type="RuleBase" id="RU000679"/>
    </source>
</evidence>
<evidence type="ECO:0000256" key="7">
    <source>
        <dbReference type="ARBA" id="ARBA00023053"/>
    </source>
</evidence>
<evidence type="ECO:0000256" key="4">
    <source>
        <dbReference type="ARBA" id="ARBA00022461"/>
    </source>
</evidence>
<keyword evidence="11 13" id="KW-0739">Sodium transport</keyword>
<evidence type="ECO:0000313" key="18">
    <source>
        <dbReference type="WormBase" id="SRAE_X000072800"/>
    </source>
</evidence>
<evidence type="ECO:0000256" key="11">
    <source>
        <dbReference type="ARBA" id="ARBA00023201"/>
    </source>
</evidence>
<dbReference type="PANTHER" id="PTHR11690:SF284">
    <property type="entry name" value="ACID-SENSING ION CHANNEL 1"/>
    <property type="match status" value="1"/>
</dbReference>
<dbReference type="STRING" id="34506.A0A090LT58"/>
<keyword evidence="9 14" id="KW-0472">Membrane</keyword>
<evidence type="ECO:0000313" key="16">
    <source>
        <dbReference type="Proteomes" id="UP000035682"/>
    </source>
</evidence>
<dbReference type="GO" id="GO:0015280">
    <property type="term" value="F:ligand-gated sodium channel activity"/>
    <property type="evidence" value="ECO:0007669"/>
    <property type="project" value="TreeGrafter"/>
</dbReference>
<keyword evidence="4 13" id="KW-0894">Sodium channel</keyword>
<keyword evidence="6 14" id="KW-1133">Transmembrane helix</keyword>
<evidence type="ECO:0000313" key="15">
    <source>
        <dbReference type="EMBL" id="CEF71402.1"/>
    </source>
</evidence>
<dbReference type="RefSeq" id="XP_024510598.1">
    <property type="nucleotide sequence ID" value="XM_024645106.1"/>
</dbReference>
<dbReference type="PANTHER" id="PTHR11690">
    <property type="entry name" value="AMILORIDE-SENSITIVE SODIUM CHANNEL-RELATED"/>
    <property type="match status" value="1"/>
</dbReference>
<name>A0A090LT58_STRRB</name>
<evidence type="ECO:0000256" key="3">
    <source>
        <dbReference type="ARBA" id="ARBA00022448"/>
    </source>
</evidence>
<proteinExistence type="inferred from homology"/>
<dbReference type="Pfam" id="PF00858">
    <property type="entry name" value="ASC"/>
    <property type="match status" value="1"/>
</dbReference>
<comment type="similarity">
    <text evidence="2 13">Belongs to the amiloride-sensitive sodium channel (TC 1.A.6) family.</text>
</comment>
<keyword evidence="12 13" id="KW-0407">Ion channel</keyword>
<dbReference type="OrthoDB" id="5874059at2759"/>
<evidence type="ECO:0000313" key="17">
    <source>
        <dbReference type="WBParaSite" id="SRAE_X000072800.1"/>
    </source>
</evidence>
<evidence type="ECO:0000256" key="10">
    <source>
        <dbReference type="ARBA" id="ARBA00023180"/>
    </source>
</evidence>
<dbReference type="InterPro" id="IPR001873">
    <property type="entry name" value="ENaC"/>
</dbReference>
<feature type="transmembrane region" description="Helical" evidence="14">
    <location>
        <begin position="434"/>
        <end position="461"/>
    </location>
</feature>
<dbReference type="Proteomes" id="UP000035682">
    <property type="component" value="Unplaced"/>
</dbReference>
<dbReference type="GeneID" id="36383782"/>
<evidence type="ECO:0000256" key="6">
    <source>
        <dbReference type="ARBA" id="ARBA00022989"/>
    </source>
</evidence>
<comment type="subcellular location">
    <subcellularLocation>
        <location evidence="1">Membrane</location>
        <topology evidence="1">Multi-pass membrane protein</topology>
    </subcellularLocation>
</comment>
<keyword evidence="8 13" id="KW-0406">Ion transport</keyword>
<evidence type="ECO:0000256" key="9">
    <source>
        <dbReference type="ARBA" id="ARBA00023136"/>
    </source>
</evidence>
<keyword evidence="7" id="KW-0915">Sodium</keyword>
<keyword evidence="10" id="KW-0325">Glycoprotein</keyword>
<dbReference type="Gene3D" id="1.10.287.770">
    <property type="entry name" value="YojJ-like"/>
    <property type="match status" value="1"/>
</dbReference>
<keyword evidence="16" id="KW-1185">Reference proteome</keyword>
<evidence type="ECO:0000256" key="14">
    <source>
        <dbReference type="SAM" id="Phobius"/>
    </source>
</evidence>
<protein>
    <submittedName>
        <fullName evidence="15 17">Na+ channel, amiloride-sensitive family-containing protein</fullName>
    </submittedName>
</protein>
<dbReference type="AlphaFoldDB" id="A0A090LT58"/>
<dbReference type="OMA" id="FLGMSCV"/>
<feature type="transmembrane region" description="Helical" evidence="14">
    <location>
        <begin position="79"/>
        <end position="105"/>
    </location>
</feature>
<accession>A0A090LT58</accession>
<dbReference type="WormBase" id="SRAE_X000072800">
    <property type="protein sequence ID" value="SRP06605"/>
    <property type="gene ID" value="WBGene00266288"/>
</dbReference>
<dbReference type="Gene3D" id="1.10.287.820">
    <property type="entry name" value="Acid-sensing ion channel domain"/>
    <property type="match status" value="1"/>
</dbReference>
<organism evidence="15">
    <name type="scientific">Strongyloides ratti</name>
    <name type="common">Parasitic roundworm</name>
    <dbReference type="NCBI Taxonomy" id="34506"/>
    <lineage>
        <taxon>Eukaryota</taxon>
        <taxon>Metazoa</taxon>
        <taxon>Ecdysozoa</taxon>
        <taxon>Nematoda</taxon>
        <taxon>Chromadorea</taxon>
        <taxon>Rhabditida</taxon>
        <taxon>Tylenchina</taxon>
        <taxon>Panagrolaimomorpha</taxon>
        <taxon>Strongyloidoidea</taxon>
        <taxon>Strongyloididae</taxon>
        <taxon>Strongyloides</taxon>
    </lineage>
</organism>
<dbReference type="EMBL" id="LN609530">
    <property type="protein sequence ID" value="CEF71402.1"/>
    <property type="molecule type" value="Genomic_DNA"/>
</dbReference>
<evidence type="ECO:0000256" key="1">
    <source>
        <dbReference type="ARBA" id="ARBA00004141"/>
    </source>
</evidence>
<dbReference type="WBParaSite" id="SRAE_X000072800.1">
    <property type="protein sequence ID" value="SRAE_X000072800.1"/>
    <property type="gene ID" value="WBGene00266288"/>
</dbReference>
<evidence type="ECO:0000256" key="5">
    <source>
        <dbReference type="ARBA" id="ARBA00022692"/>
    </source>
</evidence>
<evidence type="ECO:0000256" key="2">
    <source>
        <dbReference type="ARBA" id="ARBA00007193"/>
    </source>
</evidence>
<evidence type="ECO:0000256" key="12">
    <source>
        <dbReference type="ARBA" id="ARBA00023303"/>
    </source>
</evidence>
<reference evidence="17" key="2">
    <citation type="submission" date="2020-12" db="UniProtKB">
        <authorList>
            <consortium name="WormBaseParasite"/>
        </authorList>
    </citation>
    <scope>IDENTIFICATION</scope>
</reference>
<dbReference type="GO" id="GO:0005886">
    <property type="term" value="C:plasma membrane"/>
    <property type="evidence" value="ECO:0007669"/>
    <property type="project" value="TreeGrafter"/>
</dbReference>
<sequence length="502" mass="58677">MDKSNINEVIHDNDDNNNNKDYLINKVKNSKNDITEKCKEMIGEKIILHVHDDESKEFTSLTTYHGMVRIYNSATWPSLIFWCLVVLICVTLFMIHSGMLLSYYASRPTFIQEKLWNRAHVDVKPTITVCKKYFQDPIKVKKYNISKNNQLFLYDIVHHDSLLERKEEEYDNWIEFEKNFTNNMGSNFSLTKYLLDTSYQCEDLFSGAWIGSKYNENICANKSKKIITDDGVCWELNNINGESSKRLISFNVNMHSNKDEIIIQVHREGIPSNVPAKGLRLSVGRRMIISLIVKNQTFLNSNNWGNCRENDLNDRHSLSSKKFTDMEGCIKNCKRKQYIEKCNCVPLSYIMDNDEINECNVKEMISCIRIMETGNHLKNCFCPIECRRIIYDYTAVSYTKLPNNMLNFASIEINWENWLTTENIQTKRITAVDLLSYVAGSMGLFLGMSCVTLLEIFMFLFKSVWGTINNARYKYYYNNLLEQTLEKSLENFEVEKNLQENC</sequence>
<evidence type="ECO:0000256" key="8">
    <source>
        <dbReference type="ARBA" id="ARBA00023065"/>
    </source>
</evidence>
<reference evidence="15 16" key="1">
    <citation type="submission" date="2014-09" db="EMBL/GenBank/DDBJ databases">
        <authorList>
            <person name="Martin A.A."/>
        </authorList>
    </citation>
    <scope>NUCLEOTIDE SEQUENCE</scope>
    <source>
        <strain evidence="16">ED321</strain>
        <strain evidence="15">ED321 Heterogonic</strain>
    </source>
</reference>
<keyword evidence="5 13" id="KW-0812">Transmembrane</keyword>
<keyword evidence="3 13" id="KW-0813">Transport</keyword>
<dbReference type="CTD" id="36383782"/>